<sequence length="102" mass="11527">MAEALRRRWLTTTDCRFGPWQLSPELTDDHAYPLPKLDREAAQATPWETNTRLKRKQQRAHACDCAYLPDGEHHLGVATLHGFQKPSERPNGEPTAAALVPN</sequence>
<protein>
    <submittedName>
        <fullName evidence="2">Uncharacterized protein</fullName>
    </submittedName>
</protein>
<evidence type="ECO:0000313" key="2">
    <source>
        <dbReference type="EMBL" id="QRD06420.1"/>
    </source>
</evidence>
<keyword evidence="3" id="KW-1185">Reference proteome</keyword>
<accession>A0A7U2NQ68</accession>
<evidence type="ECO:0000313" key="3">
    <source>
        <dbReference type="Proteomes" id="UP000663193"/>
    </source>
</evidence>
<dbReference type="Proteomes" id="UP000663193">
    <property type="component" value="Chromosome 20"/>
</dbReference>
<proteinExistence type="predicted"/>
<gene>
    <name evidence="2" type="ORF">JI435_445880</name>
</gene>
<name>A0A7U2NQ68_PHANO</name>
<evidence type="ECO:0000256" key="1">
    <source>
        <dbReference type="SAM" id="MobiDB-lite"/>
    </source>
</evidence>
<reference evidence="3" key="1">
    <citation type="journal article" date="2021" name="BMC Genomics">
        <title>Chromosome-level genome assembly and manually-curated proteome of model necrotroph Parastagonospora nodorum Sn15 reveals a genome-wide trove of candidate effector homologs, and redundancy of virulence-related functions within an accessory chromosome.</title>
        <authorList>
            <person name="Bertazzoni S."/>
            <person name="Jones D.A.B."/>
            <person name="Phan H.T."/>
            <person name="Tan K.-C."/>
            <person name="Hane J.K."/>
        </authorList>
    </citation>
    <scope>NUCLEOTIDE SEQUENCE [LARGE SCALE GENOMIC DNA]</scope>
    <source>
        <strain evidence="3">SN15 / ATCC MYA-4574 / FGSC 10173)</strain>
    </source>
</reference>
<organism evidence="2 3">
    <name type="scientific">Phaeosphaeria nodorum (strain SN15 / ATCC MYA-4574 / FGSC 10173)</name>
    <name type="common">Glume blotch fungus</name>
    <name type="synonym">Parastagonospora nodorum</name>
    <dbReference type="NCBI Taxonomy" id="321614"/>
    <lineage>
        <taxon>Eukaryota</taxon>
        <taxon>Fungi</taxon>
        <taxon>Dikarya</taxon>
        <taxon>Ascomycota</taxon>
        <taxon>Pezizomycotina</taxon>
        <taxon>Dothideomycetes</taxon>
        <taxon>Pleosporomycetidae</taxon>
        <taxon>Pleosporales</taxon>
        <taxon>Pleosporineae</taxon>
        <taxon>Phaeosphaeriaceae</taxon>
        <taxon>Parastagonospora</taxon>
    </lineage>
</organism>
<dbReference type="AlphaFoldDB" id="A0A7U2NQ68"/>
<dbReference type="EMBL" id="CP069042">
    <property type="protein sequence ID" value="QRD06420.1"/>
    <property type="molecule type" value="Genomic_DNA"/>
</dbReference>
<dbReference type="VEuPathDB" id="FungiDB:JI435_445880"/>
<feature type="region of interest" description="Disordered" evidence="1">
    <location>
        <begin position="83"/>
        <end position="102"/>
    </location>
</feature>